<dbReference type="GO" id="GO:0016413">
    <property type="term" value="F:O-acetyltransferase activity"/>
    <property type="evidence" value="ECO:0007669"/>
    <property type="project" value="InterPro"/>
</dbReference>
<evidence type="ECO:0000259" key="9">
    <source>
        <dbReference type="Pfam" id="PF14416"/>
    </source>
</evidence>
<evidence type="ECO:0000256" key="6">
    <source>
        <dbReference type="ARBA" id="ARBA00023136"/>
    </source>
</evidence>
<dbReference type="InterPro" id="IPR029962">
    <property type="entry name" value="TBL"/>
</dbReference>
<feature type="domain" description="Trichome birefringence-like C-terminal" evidence="8">
    <location>
        <begin position="132"/>
        <end position="179"/>
    </location>
</feature>
<dbReference type="GO" id="GO:0016020">
    <property type="term" value="C:membrane"/>
    <property type="evidence" value="ECO:0007669"/>
    <property type="project" value="UniProtKB-SubCell"/>
</dbReference>
<keyword evidence="4" id="KW-0735">Signal-anchor</keyword>
<dbReference type="PANTHER" id="PTHR32285">
    <property type="entry name" value="PROTEIN TRICHOME BIREFRINGENCE-LIKE 9-RELATED"/>
    <property type="match status" value="1"/>
</dbReference>
<evidence type="ECO:0008006" key="12">
    <source>
        <dbReference type="Google" id="ProtNLM"/>
    </source>
</evidence>
<protein>
    <recommendedName>
        <fullName evidence="12">Trichome birefringence-like N-terminal domain-containing protein</fullName>
    </recommendedName>
</protein>
<evidence type="ECO:0000256" key="1">
    <source>
        <dbReference type="ARBA" id="ARBA00004167"/>
    </source>
</evidence>
<dbReference type="InterPro" id="IPR026057">
    <property type="entry name" value="TBL_C"/>
</dbReference>
<evidence type="ECO:0000313" key="10">
    <source>
        <dbReference type="EMBL" id="KAG6433742.1"/>
    </source>
</evidence>
<evidence type="ECO:0000313" key="11">
    <source>
        <dbReference type="Proteomes" id="UP000298416"/>
    </source>
</evidence>
<dbReference type="Pfam" id="PF14416">
    <property type="entry name" value="PMR5N"/>
    <property type="match status" value="1"/>
</dbReference>
<keyword evidence="5 7" id="KW-1133">Transmembrane helix</keyword>
<comment type="subcellular location">
    <subcellularLocation>
        <location evidence="1">Membrane</location>
        <topology evidence="1">Single-pass membrane protein</topology>
    </subcellularLocation>
</comment>
<feature type="domain" description="Trichome birefringence-like N-terminal" evidence="9">
    <location>
        <begin position="78"/>
        <end position="131"/>
    </location>
</feature>
<accession>A0A8X9A8L7</accession>
<dbReference type="Proteomes" id="UP000298416">
    <property type="component" value="Unassembled WGS sequence"/>
</dbReference>
<sequence length="196" mass="21939">MVNKMDVGISKIRNKSHYSVVALFLISLAVTAALLLITGENGSIPREGESPKAGPPPPSLAGEIKYEEGGDYNETASSCDLFSGKWIYDETGNASYSDGRCSFMMGDYACEKFGRKDLRYRNWRWQPHRCNLPRFNGMALLEKIRGKRLVFVGDSLNRNQWTSMLCLIESSLNQSSLQSVVRRDNLFIVEAIVSSL</sequence>
<evidence type="ECO:0000256" key="3">
    <source>
        <dbReference type="ARBA" id="ARBA00022692"/>
    </source>
</evidence>
<organism evidence="10">
    <name type="scientific">Salvia splendens</name>
    <name type="common">Scarlet sage</name>
    <dbReference type="NCBI Taxonomy" id="180675"/>
    <lineage>
        <taxon>Eukaryota</taxon>
        <taxon>Viridiplantae</taxon>
        <taxon>Streptophyta</taxon>
        <taxon>Embryophyta</taxon>
        <taxon>Tracheophyta</taxon>
        <taxon>Spermatophyta</taxon>
        <taxon>Magnoliopsida</taxon>
        <taxon>eudicotyledons</taxon>
        <taxon>Gunneridae</taxon>
        <taxon>Pentapetalae</taxon>
        <taxon>asterids</taxon>
        <taxon>lamiids</taxon>
        <taxon>Lamiales</taxon>
        <taxon>Lamiaceae</taxon>
        <taxon>Nepetoideae</taxon>
        <taxon>Mentheae</taxon>
        <taxon>Salviinae</taxon>
        <taxon>Salvia</taxon>
        <taxon>Salvia subgen. Calosphace</taxon>
        <taxon>core Calosphace</taxon>
    </lineage>
</organism>
<evidence type="ECO:0000256" key="2">
    <source>
        <dbReference type="ARBA" id="ARBA00007727"/>
    </source>
</evidence>
<reference evidence="10" key="2">
    <citation type="submission" date="2020-08" db="EMBL/GenBank/DDBJ databases">
        <title>Plant Genome Project.</title>
        <authorList>
            <person name="Zhang R.-G."/>
        </authorList>
    </citation>
    <scope>NUCLEOTIDE SEQUENCE</scope>
    <source>
        <strain evidence="10">Huo1</strain>
        <tissue evidence="10">Leaf</tissue>
    </source>
</reference>
<keyword evidence="3 7" id="KW-0812">Transmembrane</keyword>
<dbReference type="EMBL" id="PNBA02000002">
    <property type="protein sequence ID" value="KAG6433742.1"/>
    <property type="molecule type" value="Genomic_DNA"/>
</dbReference>
<name>A0A8X9A8L7_SALSN</name>
<keyword evidence="6 7" id="KW-0472">Membrane</keyword>
<dbReference type="PANTHER" id="PTHR32285:SF239">
    <property type="entry name" value="PROTEIN TRICHOME BIREFRINGENCE-LIKE 34"/>
    <property type="match status" value="1"/>
</dbReference>
<comment type="caution">
    <text evidence="10">The sequence shown here is derived from an EMBL/GenBank/DDBJ whole genome shotgun (WGS) entry which is preliminary data.</text>
</comment>
<evidence type="ECO:0000256" key="4">
    <source>
        <dbReference type="ARBA" id="ARBA00022968"/>
    </source>
</evidence>
<reference evidence="10" key="1">
    <citation type="submission" date="2018-01" db="EMBL/GenBank/DDBJ databases">
        <authorList>
            <person name="Mao J.F."/>
        </authorList>
    </citation>
    <scope>NUCLEOTIDE SEQUENCE</scope>
    <source>
        <strain evidence="10">Huo1</strain>
        <tissue evidence="10">Leaf</tissue>
    </source>
</reference>
<evidence type="ECO:0000256" key="7">
    <source>
        <dbReference type="SAM" id="Phobius"/>
    </source>
</evidence>
<evidence type="ECO:0000256" key="5">
    <source>
        <dbReference type="ARBA" id="ARBA00022989"/>
    </source>
</evidence>
<comment type="similarity">
    <text evidence="2">Belongs to the PC-esterase family. TBL subfamily.</text>
</comment>
<dbReference type="Pfam" id="PF13839">
    <property type="entry name" value="PC-Esterase"/>
    <property type="match status" value="1"/>
</dbReference>
<gene>
    <name evidence="10" type="ORF">SASPL_105357</name>
</gene>
<dbReference type="AlphaFoldDB" id="A0A8X9A8L7"/>
<dbReference type="InterPro" id="IPR025846">
    <property type="entry name" value="TBL_N"/>
</dbReference>
<feature type="transmembrane region" description="Helical" evidence="7">
    <location>
        <begin position="20"/>
        <end position="37"/>
    </location>
</feature>
<keyword evidence="11" id="KW-1185">Reference proteome</keyword>
<evidence type="ECO:0000259" key="8">
    <source>
        <dbReference type="Pfam" id="PF13839"/>
    </source>
</evidence>
<proteinExistence type="inferred from homology"/>
<dbReference type="GO" id="GO:0005794">
    <property type="term" value="C:Golgi apparatus"/>
    <property type="evidence" value="ECO:0007669"/>
    <property type="project" value="TreeGrafter"/>
</dbReference>